<keyword evidence="5 7" id="KW-1133">Transmembrane helix</keyword>
<feature type="transmembrane region" description="Helical" evidence="7">
    <location>
        <begin position="296"/>
        <end position="319"/>
    </location>
</feature>
<dbReference type="Gene3D" id="1.10.3720.10">
    <property type="entry name" value="MetI-like"/>
    <property type="match status" value="1"/>
</dbReference>
<feature type="transmembrane region" description="Helical" evidence="7">
    <location>
        <begin position="250"/>
        <end position="276"/>
    </location>
</feature>
<comment type="similarity">
    <text evidence="7">Belongs to the binding-protein-dependent transport system permease family.</text>
</comment>
<evidence type="ECO:0000256" key="3">
    <source>
        <dbReference type="ARBA" id="ARBA00022475"/>
    </source>
</evidence>
<dbReference type="InterPro" id="IPR035906">
    <property type="entry name" value="MetI-like_sf"/>
</dbReference>
<dbReference type="RefSeq" id="WP_344487594.1">
    <property type="nucleotide sequence ID" value="NZ_BAAAQF010000010.1"/>
</dbReference>
<sequence length="332" mass="35952">MIRFLANRLLGMVVVLFLVCLFTYVIFFVLSPDPAVQICGKNCTPEAIDQIRANLGLDQPFWAQFWTFLTGLFTGRTYGTGVNAIDCAAPCLGYSFQTSQPVFDMILQRLPVSATVAVGAAVLWLLAGVSAGLLSAVKEGRFADRFITGLTLTGMSVPNYVLALTLQFLLVVTLGWLPFPRAVPFSEDPAQWFLNFLMPWIVLSIGAAAVYTRLTRANVIETLQENYVRTARAKGLSPGLVWRRHALRPALTPIVTIFGMDFAGLLGGALITETVFGLNGIGKLAADSITKNDQPVIMGVTLLAAFLVVVGNMVVDLLYTAIDPRVRVGSAT</sequence>
<keyword evidence="10" id="KW-1185">Reference proteome</keyword>
<dbReference type="PANTHER" id="PTHR43163:SF6">
    <property type="entry name" value="DIPEPTIDE TRANSPORT SYSTEM PERMEASE PROTEIN DPPB-RELATED"/>
    <property type="match status" value="1"/>
</dbReference>
<feature type="domain" description="ABC transmembrane type-1" evidence="8">
    <location>
        <begin position="110"/>
        <end position="319"/>
    </location>
</feature>
<dbReference type="SUPFAM" id="SSF161098">
    <property type="entry name" value="MetI-like"/>
    <property type="match status" value="1"/>
</dbReference>
<evidence type="ECO:0000256" key="2">
    <source>
        <dbReference type="ARBA" id="ARBA00022448"/>
    </source>
</evidence>
<feature type="transmembrane region" description="Helical" evidence="7">
    <location>
        <begin position="157"/>
        <end position="179"/>
    </location>
</feature>
<dbReference type="PANTHER" id="PTHR43163">
    <property type="entry name" value="DIPEPTIDE TRANSPORT SYSTEM PERMEASE PROTEIN DPPB-RELATED"/>
    <property type="match status" value="1"/>
</dbReference>
<keyword evidence="4 7" id="KW-0812">Transmembrane</keyword>
<dbReference type="Pfam" id="PF19300">
    <property type="entry name" value="BPD_transp_1_N"/>
    <property type="match status" value="1"/>
</dbReference>
<evidence type="ECO:0000256" key="6">
    <source>
        <dbReference type="ARBA" id="ARBA00023136"/>
    </source>
</evidence>
<name>A0ABP4T0I5_9ACTN</name>
<evidence type="ECO:0000313" key="10">
    <source>
        <dbReference type="Proteomes" id="UP001499851"/>
    </source>
</evidence>
<keyword evidence="6 7" id="KW-0472">Membrane</keyword>
<dbReference type="InterPro" id="IPR045621">
    <property type="entry name" value="BPD_transp_1_N"/>
</dbReference>
<protein>
    <submittedName>
        <fullName evidence="9">ABC transporter permease subunit</fullName>
    </submittedName>
</protein>
<feature type="transmembrane region" description="Helical" evidence="7">
    <location>
        <begin position="191"/>
        <end position="211"/>
    </location>
</feature>
<evidence type="ECO:0000256" key="5">
    <source>
        <dbReference type="ARBA" id="ARBA00022989"/>
    </source>
</evidence>
<feature type="transmembrane region" description="Helical" evidence="7">
    <location>
        <begin position="9"/>
        <end position="30"/>
    </location>
</feature>
<comment type="subcellular location">
    <subcellularLocation>
        <location evidence="1 7">Cell membrane</location>
        <topology evidence="1 7">Multi-pass membrane protein</topology>
    </subcellularLocation>
</comment>
<accession>A0ABP4T0I5</accession>
<dbReference type="EMBL" id="BAAAQF010000010">
    <property type="protein sequence ID" value="GAA1680334.1"/>
    <property type="molecule type" value="Genomic_DNA"/>
</dbReference>
<evidence type="ECO:0000256" key="7">
    <source>
        <dbReference type="RuleBase" id="RU363032"/>
    </source>
</evidence>
<keyword evidence="2 7" id="KW-0813">Transport</keyword>
<evidence type="ECO:0000259" key="8">
    <source>
        <dbReference type="PROSITE" id="PS50928"/>
    </source>
</evidence>
<feature type="transmembrane region" description="Helical" evidence="7">
    <location>
        <begin position="112"/>
        <end position="137"/>
    </location>
</feature>
<dbReference type="InterPro" id="IPR000515">
    <property type="entry name" value="MetI-like"/>
</dbReference>
<keyword evidence="3" id="KW-1003">Cell membrane</keyword>
<evidence type="ECO:0000313" key="9">
    <source>
        <dbReference type="EMBL" id="GAA1680334.1"/>
    </source>
</evidence>
<evidence type="ECO:0000256" key="1">
    <source>
        <dbReference type="ARBA" id="ARBA00004651"/>
    </source>
</evidence>
<organism evidence="9 10">
    <name type="scientific">Glycomyces endophyticus</name>
    <dbReference type="NCBI Taxonomy" id="480996"/>
    <lineage>
        <taxon>Bacteria</taxon>
        <taxon>Bacillati</taxon>
        <taxon>Actinomycetota</taxon>
        <taxon>Actinomycetes</taxon>
        <taxon>Glycomycetales</taxon>
        <taxon>Glycomycetaceae</taxon>
        <taxon>Glycomyces</taxon>
    </lineage>
</organism>
<gene>
    <name evidence="9" type="ORF">GCM10009830_29180</name>
</gene>
<comment type="caution">
    <text evidence="9">The sequence shown here is derived from an EMBL/GenBank/DDBJ whole genome shotgun (WGS) entry which is preliminary data.</text>
</comment>
<dbReference type="Pfam" id="PF00528">
    <property type="entry name" value="BPD_transp_1"/>
    <property type="match status" value="1"/>
</dbReference>
<dbReference type="PROSITE" id="PS50928">
    <property type="entry name" value="ABC_TM1"/>
    <property type="match status" value="1"/>
</dbReference>
<dbReference type="CDD" id="cd06261">
    <property type="entry name" value="TM_PBP2"/>
    <property type="match status" value="1"/>
</dbReference>
<proteinExistence type="inferred from homology"/>
<evidence type="ECO:0000256" key="4">
    <source>
        <dbReference type="ARBA" id="ARBA00022692"/>
    </source>
</evidence>
<dbReference type="Proteomes" id="UP001499851">
    <property type="component" value="Unassembled WGS sequence"/>
</dbReference>
<reference evidence="10" key="1">
    <citation type="journal article" date="2019" name="Int. J. Syst. Evol. Microbiol.">
        <title>The Global Catalogue of Microorganisms (GCM) 10K type strain sequencing project: providing services to taxonomists for standard genome sequencing and annotation.</title>
        <authorList>
            <consortium name="The Broad Institute Genomics Platform"/>
            <consortium name="The Broad Institute Genome Sequencing Center for Infectious Disease"/>
            <person name="Wu L."/>
            <person name="Ma J."/>
        </authorList>
    </citation>
    <scope>NUCLEOTIDE SEQUENCE [LARGE SCALE GENOMIC DNA]</scope>
    <source>
        <strain evidence="10">JCM 16001</strain>
    </source>
</reference>